<evidence type="ECO:0000313" key="8">
    <source>
        <dbReference type="EMBL" id="BBO83818.1"/>
    </source>
</evidence>
<feature type="transmembrane region" description="Helical" evidence="7">
    <location>
        <begin position="162"/>
        <end position="181"/>
    </location>
</feature>
<feature type="transmembrane region" description="Helical" evidence="7">
    <location>
        <begin position="12"/>
        <end position="38"/>
    </location>
</feature>
<dbReference type="GO" id="GO:0010043">
    <property type="term" value="P:response to zinc ion"/>
    <property type="evidence" value="ECO:0007669"/>
    <property type="project" value="TreeGrafter"/>
</dbReference>
<comment type="subcellular location">
    <subcellularLocation>
        <location evidence="6">Cell membrane</location>
        <topology evidence="6">Multi-pass membrane protein</topology>
    </subcellularLocation>
    <subcellularLocation>
        <location evidence="1">Membrane</location>
        <topology evidence="1">Multi-pass membrane protein</topology>
    </subcellularLocation>
</comment>
<evidence type="ECO:0000313" key="9">
    <source>
        <dbReference type="Proteomes" id="UP000425960"/>
    </source>
</evidence>
<keyword evidence="6" id="KW-0813">Transport</keyword>
<reference evidence="8 9" key="1">
    <citation type="submission" date="2019-11" db="EMBL/GenBank/DDBJ databases">
        <title>Comparative genomics of hydrocarbon-degrading Desulfosarcina strains.</title>
        <authorList>
            <person name="Watanabe M."/>
            <person name="Kojima H."/>
            <person name="Fukui M."/>
        </authorList>
    </citation>
    <scope>NUCLEOTIDE SEQUENCE [LARGE SCALE GENOMIC DNA]</scope>
    <source>
        <strain evidence="8 9">28bB2T</strain>
    </source>
</reference>
<sequence length="294" mass="31929">MIDALQFEFMRNALTAGLLASIICGIMGSLVVVNRIVFLSGGIAHAAYGGIGLAFYMGWPYLAGTLGFSLTAAMIMAAVTLKAKHRSDTIIGVLWAVGMAIGIILIDLKPGYNVDLMSYLFGSILTVPDNDLWIMVAMGIGIVVLVAIYYHDLLALSYDEEFARIRGVPVTLLYFMLIAMLTVTVVMVIQVVGLILVIALLTIPPFIMEKYARSLLTMMVGSSLLGVVFTISGLWISYAFDLTSGASIILVAGLFFFLNMLVQRIFSSRKKKATNPDLACGCDSIFDPQRRQNV</sequence>
<dbReference type="GO" id="GO:0043190">
    <property type="term" value="C:ATP-binding cassette (ABC) transporter complex"/>
    <property type="evidence" value="ECO:0007669"/>
    <property type="project" value="InterPro"/>
</dbReference>
<dbReference type="KEGG" id="dov:DSCO28_43840"/>
<accession>A0A5K7ZUD8</accession>
<dbReference type="GO" id="GO:0055085">
    <property type="term" value="P:transmembrane transport"/>
    <property type="evidence" value="ECO:0007669"/>
    <property type="project" value="InterPro"/>
</dbReference>
<dbReference type="Pfam" id="PF00950">
    <property type="entry name" value="ABC-3"/>
    <property type="match status" value="1"/>
</dbReference>
<dbReference type="Gene3D" id="1.10.3470.10">
    <property type="entry name" value="ABC transporter involved in vitamin B12 uptake, BtuC"/>
    <property type="match status" value="1"/>
</dbReference>
<evidence type="ECO:0000256" key="6">
    <source>
        <dbReference type="RuleBase" id="RU003943"/>
    </source>
</evidence>
<evidence type="ECO:0000256" key="4">
    <source>
        <dbReference type="ARBA" id="ARBA00022989"/>
    </source>
</evidence>
<feature type="transmembrane region" description="Helical" evidence="7">
    <location>
        <begin position="93"/>
        <end position="112"/>
    </location>
</feature>
<dbReference type="PANTHER" id="PTHR30477">
    <property type="entry name" value="ABC-TRANSPORTER METAL-BINDING PROTEIN"/>
    <property type="match status" value="1"/>
</dbReference>
<evidence type="ECO:0000256" key="7">
    <source>
        <dbReference type="SAM" id="Phobius"/>
    </source>
</evidence>
<dbReference type="CDD" id="cd06550">
    <property type="entry name" value="TM_ABC_iron-siderophores_like"/>
    <property type="match status" value="1"/>
</dbReference>
<dbReference type="PANTHER" id="PTHR30477:SF18">
    <property type="entry name" value="METAL TRANSPORT SYSTEM MEMBRANE PROTEIN CT_417-RELATED"/>
    <property type="match status" value="1"/>
</dbReference>
<feature type="transmembrane region" description="Helical" evidence="7">
    <location>
        <begin position="187"/>
        <end position="208"/>
    </location>
</feature>
<feature type="transmembrane region" description="Helical" evidence="7">
    <location>
        <begin position="132"/>
        <end position="150"/>
    </location>
</feature>
<organism evidence="8 9">
    <name type="scientific">Desulfosarcina ovata subsp. sediminis</name>
    <dbReference type="NCBI Taxonomy" id="885957"/>
    <lineage>
        <taxon>Bacteria</taxon>
        <taxon>Pseudomonadati</taxon>
        <taxon>Thermodesulfobacteriota</taxon>
        <taxon>Desulfobacteria</taxon>
        <taxon>Desulfobacterales</taxon>
        <taxon>Desulfosarcinaceae</taxon>
        <taxon>Desulfosarcina</taxon>
    </lineage>
</organism>
<evidence type="ECO:0000256" key="3">
    <source>
        <dbReference type="ARBA" id="ARBA00022692"/>
    </source>
</evidence>
<feature type="transmembrane region" description="Helical" evidence="7">
    <location>
        <begin position="58"/>
        <end position="81"/>
    </location>
</feature>
<dbReference type="Proteomes" id="UP000425960">
    <property type="component" value="Chromosome"/>
</dbReference>
<keyword evidence="4 7" id="KW-1133">Transmembrane helix</keyword>
<evidence type="ECO:0000256" key="1">
    <source>
        <dbReference type="ARBA" id="ARBA00004141"/>
    </source>
</evidence>
<keyword evidence="5 7" id="KW-0472">Membrane</keyword>
<dbReference type="InterPro" id="IPR037294">
    <property type="entry name" value="ABC_BtuC-like"/>
</dbReference>
<dbReference type="EMBL" id="AP021876">
    <property type="protein sequence ID" value="BBO83818.1"/>
    <property type="molecule type" value="Genomic_DNA"/>
</dbReference>
<feature type="transmembrane region" description="Helical" evidence="7">
    <location>
        <begin position="215"/>
        <end position="236"/>
    </location>
</feature>
<feature type="transmembrane region" description="Helical" evidence="7">
    <location>
        <begin position="242"/>
        <end position="262"/>
    </location>
</feature>
<dbReference type="AlphaFoldDB" id="A0A5K7ZUD8"/>
<proteinExistence type="inferred from homology"/>
<comment type="similarity">
    <text evidence="2 6">Belongs to the ABC-3 integral membrane protein family.</text>
</comment>
<protein>
    <submittedName>
        <fullName evidence="8">Membrane protein</fullName>
    </submittedName>
</protein>
<name>A0A5K7ZUD8_9BACT</name>
<evidence type="ECO:0000256" key="5">
    <source>
        <dbReference type="ARBA" id="ARBA00023136"/>
    </source>
</evidence>
<dbReference type="InterPro" id="IPR001626">
    <property type="entry name" value="ABC_TroCD"/>
</dbReference>
<keyword evidence="3 6" id="KW-0812">Transmembrane</keyword>
<gene>
    <name evidence="8" type="ORF">DSCO28_43840</name>
</gene>
<dbReference type="RefSeq" id="WP_155323942.1">
    <property type="nucleotide sequence ID" value="NZ_AP021876.1"/>
</dbReference>
<dbReference type="SUPFAM" id="SSF81345">
    <property type="entry name" value="ABC transporter involved in vitamin B12 uptake, BtuC"/>
    <property type="match status" value="1"/>
</dbReference>
<evidence type="ECO:0000256" key="2">
    <source>
        <dbReference type="ARBA" id="ARBA00008034"/>
    </source>
</evidence>